<evidence type="ECO:0000313" key="1">
    <source>
        <dbReference type="EMBL" id="MBL3578413.1"/>
    </source>
</evidence>
<proteinExistence type="predicted"/>
<sequence length="83" mass="8832">MADHASTVPLAHAGPITDDILDQVAQAAEDLLDGHCTAEGVTLVGMCAAPLLRELQQRRRVMAHIAHAASKIDNIHFLNAQQG</sequence>
<dbReference type="EMBL" id="JAESIL010000033">
    <property type="protein sequence ID" value="MBL3578413.1"/>
    <property type="molecule type" value="Genomic_DNA"/>
</dbReference>
<comment type="caution">
    <text evidence="1">The sequence shown here is derived from an EMBL/GenBank/DDBJ whole genome shotgun (WGS) entry which is preliminary data.</text>
</comment>
<reference evidence="2" key="1">
    <citation type="submission" date="2021-01" db="EMBL/GenBank/DDBJ databases">
        <title>Draft genomes of Rhodovulum sulfidophilum.</title>
        <authorList>
            <person name="Guzman M.S."/>
        </authorList>
    </citation>
    <scope>NUCLEOTIDE SEQUENCE [LARGE SCALE GENOMIC DNA]</scope>
    <source>
        <strain evidence="2">AB19</strain>
    </source>
</reference>
<organism evidence="1 2">
    <name type="scientific">Rhodovulum visakhapatnamense</name>
    <dbReference type="NCBI Taxonomy" id="364297"/>
    <lineage>
        <taxon>Bacteria</taxon>
        <taxon>Pseudomonadati</taxon>
        <taxon>Pseudomonadota</taxon>
        <taxon>Alphaproteobacteria</taxon>
        <taxon>Rhodobacterales</taxon>
        <taxon>Paracoccaceae</taxon>
        <taxon>Rhodovulum</taxon>
    </lineage>
</organism>
<evidence type="ECO:0000313" key="2">
    <source>
        <dbReference type="Proteomes" id="UP000635853"/>
    </source>
</evidence>
<keyword evidence="2" id="KW-1185">Reference proteome</keyword>
<dbReference type="RefSeq" id="WP_075783972.1">
    <property type="nucleotide sequence ID" value="NZ_JAESIL010000033.1"/>
</dbReference>
<accession>A0ABS1RFQ0</accession>
<name>A0ABS1RFQ0_9RHOB</name>
<protein>
    <submittedName>
        <fullName evidence="1">Uncharacterized protein</fullName>
    </submittedName>
</protein>
<dbReference type="Proteomes" id="UP000635853">
    <property type="component" value="Unassembled WGS sequence"/>
</dbReference>
<gene>
    <name evidence="1" type="ORF">JMJ92_09630</name>
</gene>